<dbReference type="PROSITE" id="PS51257">
    <property type="entry name" value="PROKAR_LIPOPROTEIN"/>
    <property type="match status" value="1"/>
</dbReference>
<keyword evidence="3" id="KW-1185">Reference proteome</keyword>
<sequence>MRSPAFAGLFVVVLACFVEFAAAEPVGQGFLIGFDLAGAFSIGVFCGVLICCFSAQ</sequence>
<dbReference type="RefSeq" id="WP_173767009.1">
    <property type="nucleotide sequence ID" value="NZ_CP048836.1"/>
</dbReference>
<name>A0A6C1B638_9RHOO</name>
<dbReference type="AlphaFoldDB" id="A0A6C1B638"/>
<organism evidence="2 3">
    <name type="scientific">Nitrogeniibacter mangrovi</name>
    <dbReference type="NCBI Taxonomy" id="2016596"/>
    <lineage>
        <taxon>Bacteria</taxon>
        <taxon>Pseudomonadati</taxon>
        <taxon>Pseudomonadota</taxon>
        <taxon>Betaproteobacteria</taxon>
        <taxon>Rhodocyclales</taxon>
        <taxon>Zoogloeaceae</taxon>
        <taxon>Nitrogeniibacter</taxon>
    </lineage>
</organism>
<proteinExistence type="predicted"/>
<evidence type="ECO:0000313" key="3">
    <source>
        <dbReference type="Proteomes" id="UP000501991"/>
    </source>
</evidence>
<gene>
    <name evidence="2" type="ORF">G3580_15490</name>
</gene>
<dbReference type="Proteomes" id="UP000501991">
    <property type="component" value="Chromosome"/>
</dbReference>
<evidence type="ECO:0000256" key="1">
    <source>
        <dbReference type="SAM" id="Phobius"/>
    </source>
</evidence>
<evidence type="ECO:0000313" key="2">
    <source>
        <dbReference type="EMBL" id="QID18903.1"/>
    </source>
</evidence>
<protein>
    <submittedName>
        <fullName evidence="2">Uncharacterized protein</fullName>
    </submittedName>
</protein>
<feature type="transmembrane region" description="Helical" evidence="1">
    <location>
        <begin position="31"/>
        <end position="55"/>
    </location>
</feature>
<keyword evidence="1" id="KW-0472">Membrane</keyword>
<dbReference type="EMBL" id="CP048836">
    <property type="protein sequence ID" value="QID18903.1"/>
    <property type="molecule type" value="Genomic_DNA"/>
</dbReference>
<dbReference type="KEGG" id="azq:G3580_15490"/>
<reference evidence="2 3" key="1">
    <citation type="submission" date="2020-02" db="EMBL/GenBank/DDBJ databases">
        <title>Nitrogenibacter mangrovi gen. nov., sp. nov. isolated from mangrove sediment, a denitrifying betaproteobacterium.</title>
        <authorList>
            <person name="Liao H."/>
            <person name="Tian Y."/>
        </authorList>
    </citation>
    <scope>NUCLEOTIDE SEQUENCE [LARGE SCALE GENOMIC DNA]</scope>
    <source>
        <strain evidence="2 3">M9-3-2</strain>
    </source>
</reference>
<accession>A0A6C1B638</accession>
<keyword evidence="1" id="KW-0812">Transmembrane</keyword>
<keyword evidence="1" id="KW-1133">Transmembrane helix</keyword>